<dbReference type="CDD" id="cd05566">
    <property type="entry name" value="PTS_IIB_galactitol"/>
    <property type="match status" value="1"/>
</dbReference>
<dbReference type="InterPro" id="IPR013011">
    <property type="entry name" value="PTS_EIIB_2"/>
</dbReference>
<dbReference type="Proteomes" id="UP000029577">
    <property type="component" value="Unassembled WGS sequence"/>
</dbReference>
<dbReference type="EMBL" id="JPKR02000003">
    <property type="protein sequence ID" value="KGD72586.1"/>
    <property type="molecule type" value="Genomic_DNA"/>
</dbReference>
<dbReference type="AlphaFoldDB" id="A0A095T6T2"/>
<dbReference type="eggNOG" id="COG3414">
    <property type="taxonomic scope" value="Bacteria"/>
</dbReference>
<dbReference type="OrthoDB" id="3196672at2"/>
<dbReference type="InterPro" id="IPR003501">
    <property type="entry name" value="PTS_EIIB_2/3"/>
</dbReference>
<keyword evidence="2" id="KW-0598">Phosphotransferase system</keyword>
<dbReference type="Pfam" id="PF02302">
    <property type="entry name" value="PTS_IIB"/>
    <property type="match status" value="1"/>
</dbReference>
<reference evidence="4" key="1">
    <citation type="submission" date="2014-12" db="EMBL/GenBank/DDBJ databases">
        <title>The draft genome of the Tatumella morbirosei type strain, LMG23360T isolated from pineapple rot.</title>
        <authorList>
            <person name="Smits T.H."/>
            <person name="Palmer M."/>
            <person name="Venter S.N."/>
            <person name="Duffy B."/>
            <person name="Steenkamp E.T."/>
            <person name="Chan W.Y."/>
            <person name="Coutinho T.A."/>
            <person name="Coetzee M.P."/>
            <person name="De Maayer P."/>
        </authorList>
    </citation>
    <scope>NUCLEOTIDE SEQUENCE [LARGE SCALE GENOMIC DNA]</scope>
    <source>
        <strain evidence="4">LMG 23360</strain>
    </source>
</reference>
<dbReference type="Gene3D" id="3.40.50.2300">
    <property type="match status" value="1"/>
</dbReference>
<dbReference type="GO" id="GO:0008982">
    <property type="term" value="F:protein-N(PI)-phosphohistidine-sugar phosphotransferase activity"/>
    <property type="evidence" value="ECO:0007669"/>
    <property type="project" value="InterPro"/>
</dbReference>
<dbReference type="PROSITE" id="PS51099">
    <property type="entry name" value="PTS_EIIB_TYPE_2"/>
    <property type="match status" value="1"/>
</dbReference>
<proteinExistence type="predicted"/>
<organism evidence="4 5">
    <name type="scientific">Tatumella morbirosei</name>
    <dbReference type="NCBI Taxonomy" id="642227"/>
    <lineage>
        <taxon>Bacteria</taxon>
        <taxon>Pseudomonadati</taxon>
        <taxon>Pseudomonadota</taxon>
        <taxon>Gammaproteobacteria</taxon>
        <taxon>Enterobacterales</taxon>
        <taxon>Erwiniaceae</taxon>
        <taxon>Tatumella</taxon>
    </lineage>
</organism>
<dbReference type="SUPFAM" id="SSF52794">
    <property type="entry name" value="PTS system IIB component-like"/>
    <property type="match status" value="1"/>
</dbReference>
<feature type="domain" description="PTS EIIB type-2" evidence="3">
    <location>
        <begin position="1"/>
        <end position="93"/>
    </location>
</feature>
<keyword evidence="1" id="KW-0808">Transferase</keyword>
<evidence type="ECO:0000256" key="1">
    <source>
        <dbReference type="ARBA" id="ARBA00022679"/>
    </source>
</evidence>
<protein>
    <submittedName>
        <fullName evidence="4">PTS galactitol transporter subunit IIB</fullName>
    </submittedName>
</protein>
<keyword evidence="5" id="KW-1185">Reference proteome</keyword>
<evidence type="ECO:0000313" key="5">
    <source>
        <dbReference type="Proteomes" id="UP000029577"/>
    </source>
</evidence>
<dbReference type="GO" id="GO:0009401">
    <property type="term" value="P:phosphoenolpyruvate-dependent sugar phosphotransferase system"/>
    <property type="evidence" value="ECO:0007669"/>
    <property type="project" value="UniProtKB-KW"/>
</dbReference>
<evidence type="ECO:0000256" key="2">
    <source>
        <dbReference type="ARBA" id="ARBA00022683"/>
    </source>
</evidence>
<dbReference type="RefSeq" id="WP_038022353.1">
    <property type="nucleotide sequence ID" value="NZ_JPKR02000003.1"/>
</dbReference>
<dbReference type="STRING" id="642227.HA49_17995"/>
<name>A0A095T6T2_9GAMM</name>
<evidence type="ECO:0000259" key="3">
    <source>
        <dbReference type="PROSITE" id="PS51099"/>
    </source>
</evidence>
<comment type="caution">
    <text evidence="4">The sequence shown here is derived from an EMBL/GenBank/DDBJ whole genome shotgun (WGS) entry which is preliminary data.</text>
</comment>
<gene>
    <name evidence="4" type="ORF">HA49_17995</name>
</gene>
<evidence type="ECO:0000313" key="4">
    <source>
        <dbReference type="EMBL" id="KGD72586.1"/>
    </source>
</evidence>
<sequence length="93" mass="9926">MKHMMICCGAGVATSTVALNKLQDYLKKENLLDKVRISQGTVSEAKTRDDIDFIVSTSPISLSIPVVNALPLLTGMGTDKVFSSVKELILAGS</sequence>
<accession>A0A095T6T2</accession>
<dbReference type="InterPro" id="IPR036095">
    <property type="entry name" value="PTS_EIIB-like_sf"/>
</dbReference>